<organism evidence="1">
    <name type="scientific">marine metagenome</name>
    <dbReference type="NCBI Taxonomy" id="408172"/>
    <lineage>
        <taxon>unclassified sequences</taxon>
        <taxon>metagenomes</taxon>
        <taxon>ecological metagenomes</taxon>
    </lineage>
</organism>
<feature type="non-terminal residue" evidence="1">
    <location>
        <position position="25"/>
    </location>
</feature>
<sequence>VDEGMWLTHPQVLRQYSSPSSTGGL</sequence>
<reference evidence="1" key="1">
    <citation type="submission" date="2018-05" db="EMBL/GenBank/DDBJ databases">
        <authorList>
            <person name="Lanie J.A."/>
            <person name="Ng W.-L."/>
            <person name="Kazmierczak K.M."/>
            <person name="Andrzejewski T.M."/>
            <person name="Davidsen T.M."/>
            <person name="Wayne K.J."/>
            <person name="Tettelin H."/>
            <person name="Glass J.I."/>
            <person name="Rusch D."/>
            <person name="Podicherti R."/>
            <person name="Tsui H.-C.T."/>
            <person name="Winkler M.E."/>
        </authorList>
    </citation>
    <scope>NUCLEOTIDE SEQUENCE</scope>
</reference>
<gene>
    <name evidence="1" type="ORF">METZ01_LOCUS63325</name>
</gene>
<accession>A0A381T4H1</accession>
<dbReference type="EMBL" id="UINC01003935">
    <property type="protein sequence ID" value="SVA10471.1"/>
    <property type="molecule type" value="Genomic_DNA"/>
</dbReference>
<evidence type="ECO:0000313" key="1">
    <source>
        <dbReference type="EMBL" id="SVA10471.1"/>
    </source>
</evidence>
<dbReference type="AlphaFoldDB" id="A0A381T4H1"/>
<name>A0A381T4H1_9ZZZZ</name>
<protein>
    <submittedName>
        <fullName evidence="1">Uncharacterized protein</fullName>
    </submittedName>
</protein>
<proteinExistence type="predicted"/>
<feature type="non-terminal residue" evidence="1">
    <location>
        <position position="1"/>
    </location>
</feature>